<dbReference type="NCBIfam" id="TIGR00621">
    <property type="entry name" value="ssb"/>
    <property type="match status" value="1"/>
</dbReference>
<dbReference type="InterPro" id="IPR011344">
    <property type="entry name" value="ssDNA-bd"/>
</dbReference>
<evidence type="ECO:0000313" key="5">
    <source>
        <dbReference type="EMBL" id="PJE64487.1"/>
    </source>
</evidence>
<dbReference type="GO" id="GO:0003697">
    <property type="term" value="F:single-stranded DNA binding"/>
    <property type="evidence" value="ECO:0007669"/>
    <property type="project" value="UniProtKB-UniRule"/>
</dbReference>
<evidence type="ECO:0000313" key="6">
    <source>
        <dbReference type="Proteomes" id="UP000229098"/>
    </source>
</evidence>
<dbReference type="InterPro" id="IPR012340">
    <property type="entry name" value="NA-bd_OB-fold"/>
</dbReference>
<comment type="caution">
    <text evidence="2">Lacks conserved residue(s) required for the propagation of feature annotation.</text>
</comment>
<dbReference type="PANTHER" id="PTHR10302:SF27">
    <property type="entry name" value="SINGLE-STRANDED DNA-BINDING PROTEIN"/>
    <property type="match status" value="1"/>
</dbReference>
<feature type="region of interest" description="Disordered" evidence="4">
    <location>
        <begin position="103"/>
        <end position="133"/>
    </location>
</feature>
<dbReference type="InterPro" id="IPR000424">
    <property type="entry name" value="Primosome_PriB/ssb"/>
</dbReference>
<dbReference type="PIRSF" id="PIRSF002070">
    <property type="entry name" value="SSB"/>
    <property type="match status" value="1"/>
</dbReference>
<dbReference type="Pfam" id="PF00436">
    <property type="entry name" value="SSB"/>
    <property type="match status" value="1"/>
</dbReference>
<comment type="subunit">
    <text evidence="2">Homotetramer.</text>
</comment>
<dbReference type="GO" id="GO:0009295">
    <property type="term" value="C:nucleoid"/>
    <property type="evidence" value="ECO:0007669"/>
    <property type="project" value="TreeGrafter"/>
</dbReference>
<dbReference type="HAMAP" id="MF_00984">
    <property type="entry name" value="SSB"/>
    <property type="match status" value="1"/>
</dbReference>
<protein>
    <recommendedName>
        <fullName evidence="2 3">Single-stranded DNA-binding protein</fullName>
        <shortName evidence="2">SSB</shortName>
    </recommendedName>
</protein>
<dbReference type="AlphaFoldDB" id="A0A2M8KX56"/>
<dbReference type="CDD" id="cd04496">
    <property type="entry name" value="SSB_OBF"/>
    <property type="match status" value="1"/>
</dbReference>
<evidence type="ECO:0000256" key="1">
    <source>
        <dbReference type="ARBA" id="ARBA00023125"/>
    </source>
</evidence>
<dbReference type="SUPFAM" id="SSF50249">
    <property type="entry name" value="Nucleic acid-binding proteins"/>
    <property type="match status" value="1"/>
</dbReference>
<reference evidence="6" key="1">
    <citation type="submission" date="2017-09" db="EMBL/GenBank/DDBJ databases">
        <title>Depth-based differentiation of microbial function through sediment-hosted aquifers and enrichment of novel symbionts in the deep terrestrial subsurface.</title>
        <authorList>
            <person name="Probst A.J."/>
            <person name="Ladd B."/>
            <person name="Jarett J.K."/>
            <person name="Geller-Mcgrath D.E."/>
            <person name="Sieber C.M.K."/>
            <person name="Emerson J.B."/>
            <person name="Anantharaman K."/>
            <person name="Thomas B.C."/>
            <person name="Malmstrom R."/>
            <person name="Stieglmeier M."/>
            <person name="Klingl A."/>
            <person name="Woyke T."/>
            <person name="Ryan C.M."/>
            <person name="Banfield J.F."/>
        </authorList>
    </citation>
    <scope>NUCLEOTIDE SEQUENCE [LARGE SCALE GENOMIC DNA]</scope>
</reference>
<evidence type="ECO:0000256" key="4">
    <source>
        <dbReference type="SAM" id="MobiDB-lite"/>
    </source>
</evidence>
<name>A0A2M8KX56_9BACT</name>
<dbReference type="GO" id="GO:0006260">
    <property type="term" value="P:DNA replication"/>
    <property type="evidence" value="ECO:0007669"/>
    <property type="project" value="InterPro"/>
</dbReference>
<gene>
    <name evidence="5" type="ORF">COU90_02885</name>
</gene>
<dbReference type="Proteomes" id="UP000229098">
    <property type="component" value="Unassembled WGS sequence"/>
</dbReference>
<dbReference type="Gene3D" id="2.40.50.140">
    <property type="entry name" value="Nucleic acid-binding proteins"/>
    <property type="match status" value="1"/>
</dbReference>
<organism evidence="5 6">
    <name type="scientific">Candidatus Ryanbacteria bacterium CG10_big_fil_rev_8_21_14_0_10_43_42</name>
    <dbReference type="NCBI Taxonomy" id="1974864"/>
    <lineage>
        <taxon>Bacteria</taxon>
        <taxon>Candidatus Ryaniibacteriota</taxon>
    </lineage>
</organism>
<sequence length="151" mass="16795">MMNVNKVIIVGNITRDPEIKALPSGQTLATLGIATNRRWNDRQGQKQEQTEFHNIVLFGRQAEVAGQYLKKGQIVCIEGRLQTRSWDGQDGSKRYRTEIVAENMQMGPRSGGGTAAHTASRPADQQPTEEENVATVEYPAEDDIDPNEIPF</sequence>
<evidence type="ECO:0000256" key="2">
    <source>
        <dbReference type="HAMAP-Rule" id="MF_00984"/>
    </source>
</evidence>
<proteinExistence type="inferred from homology"/>
<evidence type="ECO:0000256" key="3">
    <source>
        <dbReference type="PIRNR" id="PIRNR002070"/>
    </source>
</evidence>
<dbReference type="PROSITE" id="PS50935">
    <property type="entry name" value="SSB"/>
    <property type="match status" value="1"/>
</dbReference>
<dbReference type="EMBL" id="PFEF01000006">
    <property type="protein sequence ID" value="PJE64487.1"/>
    <property type="molecule type" value="Genomic_DNA"/>
</dbReference>
<dbReference type="PANTHER" id="PTHR10302">
    <property type="entry name" value="SINGLE-STRANDED DNA-BINDING PROTEIN"/>
    <property type="match status" value="1"/>
</dbReference>
<accession>A0A2M8KX56</accession>
<keyword evidence="1 2" id="KW-0238">DNA-binding</keyword>
<comment type="caution">
    <text evidence="5">The sequence shown here is derived from an EMBL/GenBank/DDBJ whole genome shotgun (WGS) entry which is preliminary data.</text>
</comment>